<gene>
    <name evidence="1" type="ORF">FYJ55_08375</name>
</gene>
<dbReference type="GeneID" id="93159300"/>
<comment type="caution">
    <text evidence="1">The sequence shown here is derived from an EMBL/GenBank/DDBJ whole genome shotgun (WGS) entry which is preliminary data.</text>
</comment>
<proteinExistence type="predicted"/>
<evidence type="ECO:0000313" key="2">
    <source>
        <dbReference type="Proteomes" id="UP000434241"/>
    </source>
</evidence>
<accession>A0A6N7VGG9</accession>
<organism evidence="1 2">
    <name type="scientific">Holdemanella porci</name>
    <dbReference type="NCBI Taxonomy" id="2652276"/>
    <lineage>
        <taxon>Bacteria</taxon>
        <taxon>Bacillati</taxon>
        <taxon>Bacillota</taxon>
        <taxon>Erysipelotrichia</taxon>
        <taxon>Erysipelotrichales</taxon>
        <taxon>Erysipelotrichaceae</taxon>
        <taxon>Holdemanella</taxon>
    </lineage>
</organism>
<dbReference type="EMBL" id="VUMR01000051">
    <property type="protein sequence ID" value="MSS56891.1"/>
    <property type="molecule type" value="Genomic_DNA"/>
</dbReference>
<evidence type="ECO:0000313" key="1">
    <source>
        <dbReference type="EMBL" id="MSS56891.1"/>
    </source>
</evidence>
<reference evidence="1 2" key="1">
    <citation type="submission" date="2019-08" db="EMBL/GenBank/DDBJ databases">
        <title>In-depth cultivation of the pig gut microbiome towards novel bacterial diversity and tailored functional studies.</title>
        <authorList>
            <person name="Wylensek D."/>
            <person name="Hitch T.C.A."/>
            <person name="Clavel T."/>
        </authorList>
    </citation>
    <scope>NUCLEOTIDE SEQUENCE [LARGE SCALE GENOMIC DNA]</scope>
    <source>
        <strain evidence="1 2">LKV-472-APC-3</strain>
    </source>
</reference>
<name>A0A6N7VGG9_9FIRM</name>
<keyword evidence="2" id="KW-1185">Reference proteome</keyword>
<dbReference type="RefSeq" id="WP_154556451.1">
    <property type="nucleotide sequence ID" value="NZ_VUMR01000051.1"/>
</dbReference>
<dbReference type="Proteomes" id="UP000434241">
    <property type="component" value="Unassembled WGS sequence"/>
</dbReference>
<dbReference type="AlphaFoldDB" id="A0A6N7VGG9"/>
<protein>
    <submittedName>
        <fullName evidence="1">Uncharacterized protein</fullName>
    </submittedName>
</protein>
<sequence>MVRILENANRYSKEKVFDCYKRTCQNDYWDYDSMTRKEMLERMIETYTPEYLVSICTTWELKALRRLLRNQDLEDDRYRFEKHALSSKFLYFDKELPEEFKKNVKLAVKDIDLDHKAEKDEPSLVILGIIRAFGIIEPSLIQAVCSACAYDYKAIIEGELFNFWAYLKEDYELIDHSLANEYVYWDYKDLLYNIRNCRVERERFEPKFLDRDSYISIFYHGFDATNPDIKKFFTAVKKEVPDITKFKDELFNNLLRGTVNEEKIDLIPFFNGFSDSLTKRYRKAVVQISLPNYYGLSMKGYNQAHEQVSFNEKLRALNEKQTYAYLDQKDTRLFYKLYFSVLDYVNTLEQIIPNKKIDPNNYIEPDELVNLIEAFWKEKDRFIDDYVQKNPLYLTYRNLNIIKDFKYGMRKNFLLAVYEKNYTVLNDEGINYMVKGLNENLDKFIPAEKTPMLIQTAIMPFNGMIIYDGFISTADMQLSQKLVSKAFEDYSYGQKIYSLLPKNMN</sequence>